<accession>A0A8R1USX6</accession>
<evidence type="ECO:0000313" key="2">
    <source>
        <dbReference type="EnsemblMetazoa" id="PPA40039.1"/>
    </source>
</evidence>
<organism evidence="2 3">
    <name type="scientific">Pristionchus pacificus</name>
    <name type="common">Parasitic nematode worm</name>
    <dbReference type="NCBI Taxonomy" id="54126"/>
    <lineage>
        <taxon>Eukaryota</taxon>
        <taxon>Metazoa</taxon>
        <taxon>Ecdysozoa</taxon>
        <taxon>Nematoda</taxon>
        <taxon>Chromadorea</taxon>
        <taxon>Rhabditida</taxon>
        <taxon>Rhabditina</taxon>
        <taxon>Diplogasteromorpha</taxon>
        <taxon>Diplogasteroidea</taxon>
        <taxon>Neodiplogasteridae</taxon>
        <taxon>Pristionchus</taxon>
    </lineage>
</organism>
<dbReference type="AlphaFoldDB" id="A0A2A6CQM8"/>
<protein>
    <submittedName>
        <fullName evidence="2">Uncharacterized protein</fullName>
    </submittedName>
</protein>
<reference evidence="3" key="1">
    <citation type="journal article" date="2008" name="Nat. Genet.">
        <title>The Pristionchus pacificus genome provides a unique perspective on nematode lifestyle and parasitism.</title>
        <authorList>
            <person name="Dieterich C."/>
            <person name="Clifton S.W."/>
            <person name="Schuster L.N."/>
            <person name="Chinwalla A."/>
            <person name="Delehaunty K."/>
            <person name="Dinkelacker I."/>
            <person name="Fulton L."/>
            <person name="Fulton R."/>
            <person name="Godfrey J."/>
            <person name="Minx P."/>
            <person name="Mitreva M."/>
            <person name="Roeseler W."/>
            <person name="Tian H."/>
            <person name="Witte H."/>
            <person name="Yang S.P."/>
            <person name="Wilson R.K."/>
            <person name="Sommer R.J."/>
        </authorList>
    </citation>
    <scope>NUCLEOTIDE SEQUENCE [LARGE SCALE GENOMIC DNA]</scope>
    <source>
        <strain evidence="3">PS312</strain>
    </source>
</reference>
<sequence>MVSTNHSAMINSNNLLPPEMWLKMDRSYFETLFHSHSPIYHSLYSDVPSLVSMITAVDLADFILLSTQWQIRSSDISLLIVKSGSQPRRMGNRVNPRLTPFNTFRD</sequence>
<reference evidence="2" key="2">
    <citation type="submission" date="2022-06" db="UniProtKB">
        <authorList>
            <consortium name="EnsemblMetazoa"/>
        </authorList>
    </citation>
    <scope>IDENTIFICATION</scope>
    <source>
        <strain evidence="2">PS312</strain>
    </source>
</reference>
<dbReference type="EnsemblMetazoa" id="PPA40039.1">
    <property type="protein sequence ID" value="PPA40039.1"/>
    <property type="gene ID" value="WBGene00278408"/>
</dbReference>
<proteinExistence type="predicted"/>
<keyword evidence="3" id="KW-1185">Reference proteome</keyword>
<feature type="region of interest" description="Disordered" evidence="1">
    <location>
        <begin position="86"/>
        <end position="106"/>
    </location>
</feature>
<gene>
    <name evidence="2" type="primary">WBGene00278408</name>
</gene>
<name>A0A2A6CQM8_PRIPA</name>
<evidence type="ECO:0000256" key="1">
    <source>
        <dbReference type="SAM" id="MobiDB-lite"/>
    </source>
</evidence>
<dbReference type="Proteomes" id="UP000005239">
    <property type="component" value="Unassembled WGS sequence"/>
</dbReference>
<evidence type="ECO:0000313" key="3">
    <source>
        <dbReference type="Proteomes" id="UP000005239"/>
    </source>
</evidence>
<accession>A0A2A6CQM8</accession>